<dbReference type="GO" id="GO:0008889">
    <property type="term" value="F:glycerophosphodiester phosphodiesterase activity"/>
    <property type="evidence" value="ECO:0007669"/>
    <property type="project" value="TreeGrafter"/>
</dbReference>
<dbReference type="GO" id="GO:0006580">
    <property type="term" value="P:ethanolamine metabolic process"/>
    <property type="evidence" value="ECO:0007669"/>
    <property type="project" value="TreeGrafter"/>
</dbReference>
<dbReference type="Proteomes" id="UP000598820">
    <property type="component" value="Unassembled WGS sequence"/>
</dbReference>
<gene>
    <name evidence="3" type="ORF">IC229_07580</name>
</gene>
<dbReference type="PANTHER" id="PTHR46320:SF1">
    <property type="entry name" value="GLYCEROPHOSPHODIESTER PHOSPHODIESTERASE 1"/>
    <property type="match status" value="1"/>
</dbReference>
<evidence type="ECO:0000313" key="3">
    <source>
        <dbReference type="EMBL" id="MBD2700490.1"/>
    </source>
</evidence>
<keyword evidence="1" id="KW-1133">Transmembrane helix</keyword>
<dbReference type="GO" id="GO:0070291">
    <property type="term" value="P:N-acylethanolamine metabolic process"/>
    <property type="evidence" value="ECO:0007669"/>
    <property type="project" value="TreeGrafter"/>
</dbReference>
<dbReference type="PANTHER" id="PTHR46320">
    <property type="entry name" value="GLYCEROPHOSPHODIESTER PHOSPHODIESTERASE 1"/>
    <property type="match status" value="1"/>
</dbReference>
<dbReference type="SUPFAM" id="SSF51695">
    <property type="entry name" value="PLC-like phosphodiesterases"/>
    <property type="match status" value="1"/>
</dbReference>
<feature type="domain" description="GP-PDE" evidence="2">
    <location>
        <begin position="55"/>
        <end position="294"/>
    </location>
</feature>
<dbReference type="AlphaFoldDB" id="A0A926Y1U0"/>
<dbReference type="InterPro" id="IPR030395">
    <property type="entry name" value="GP_PDE_dom"/>
</dbReference>
<dbReference type="RefSeq" id="WP_190886342.1">
    <property type="nucleotide sequence ID" value="NZ_JACWZY010000004.1"/>
</dbReference>
<organism evidence="3 4">
    <name type="scientific">Spirosoma profusum</name>
    <dbReference type="NCBI Taxonomy" id="2771354"/>
    <lineage>
        <taxon>Bacteria</taxon>
        <taxon>Pseudomonadati</taxon>
        <taxon>Bacteroidota</taxon>
        <taxon>Cytophagia</taxon>
        <taxon>Cytophagales</taxon>
        <taxon>Cytophagaceae</taxon>
        <taxon>Spirosoma</taxon>
    </lineage>
</organism>
<keyword evidence="1" id="KW-0472">Membrane</keyword>
<keyword evidence="4" id="KW-1185">Reference proteome</keyword>
<proteinExistence type="predicted"/>
<dbReference type="EMBL" id="JACWZY010000004">
    <property type="protein sequence ID" value="MBD2700490.1"/>
    <property type="molecule type" value="Genomic_DNA"/>
</dbReference>
<dbReference type="PROSITE" id="PS51704">
    <property type="entry name" value="GP_PDE"/>
    <property type="match status" value="1"/>
</dbReference>
<keyword evidence="1" id="KW-0812">Transmembrane</keyword>
<dbReference type="GO" id="GO:0005886">
    <property type="term" value="C:plasma membrane"/>
    <property type="evidence" value="ECO:0007669"/>
    <property type="project" value="TreeGrafter"/>
</dbReference>
<evidence type="ECO:0000313" key="4">
    <source>
        <dbReference type="Proteomes" id="UP000598820"/>
    </source>
</evidence>
<sequence length="318" mass="35576">MNVSNRQAMGIYLIFSVVSLISLAGFNVAPKLNTIQINKGKTVKDFFAYSPDRLPFVSAHRGGARKGFPENCLATFENTLGQVHAILEIDPHYTKDSAIVLMHDPTLNRTSEGQGKISDYTLKELQNLKLKDTEGNVTPYHMPTLDEALEWAKGKTILVLDMKDVPMEARVRKIEEHHAEASAIVMAYSHADAQKCYQLNKNILMEVMLGTMDKVREFDKTGVPWQNVVVFVSHTLGKEREIFDEIHKRGAMCMIGSSRNYDIRYAKGEIKSDELLKGYTGIINDGADIIEADLAIEAGTALKPLQQVRSSSKALYFH</sequence>
<dbReference type="Pfam" id="PF03009">
    <property type="entry name" value="GDPD"/>
    <property type="match status" value="1"/>
</dbReference>
<dbReference type="CDD" id="cd08566">
    <property type="entry name" value="GDPD_AtGDE_like"/>
    <property type="match status" value="1"/>
</dbReference>
<evidence type="ECO:0000259" key="2">
    <source>
        <dbReference type="PROSITE" id="PS51704"/>
    </source>
</evidence>
<dbReference type="Gene3D" id="3.20.20.190">
    <property type="entry name" value="Phosphatidylinositol (PI) phosphodiesterase"/>
    <property type="match status" value="1"/>
</dbReference>
<comment type="caution">
    <text evidence="3">The sequence shown here is derived from an EMBL/GenBank/DDBJ whole genome shotgun (WGS) entry which is preliminary data.</text>
</comment>
<name>A0A926Y1U0_9BACT</name>
<accession>A0A926Y1U0</accession>
<dbReference type="GO" id="GO:0006644">
    <property type="term" value="P:phospholipid metabolic process"/>
    <property type="evidence" value="ECO:0007669"/>
    <property type="project" value="TreeGrafter"/>
</dbReference>
<evidence type="ECO:0000256" key="1">
    <source>
        <dbReference type="SAM" id="Phobius"/>
    </source>
</evidence>
<dbReference type="InterPro" id="IPR017946">
    <property type="entry name" value="PLC-like_Pdiesterase_TIM-brl"/>
</dbReference>
<feature type="transmembrane region" description="Helical" evidence="1">
    <location>
        <begin position="12"/>
        <end position="29"/>
    </location>
</feature>
<reference evidence="3" key="1">
    <citation type="submission" date="2020-09" db="EMBL/GenBank/DDBJ databases">
        <authorList>
            <person name="Kim M.K."/>
        </authorList>
    </citation>
    <scope>NUCLEOTIDE SEQUENCE</scope>
    <source>
        <strain evidence="3">BT702</strain>
    </source>
</reference>
<protein>
    <submittedName>
        <fullName evidence="3">Glycerophosphodiester phosphodiesterase family protein</fullName>
    </submittedName>
</protein>